<evidence type="ECO:0000256" key="2">
    <source>
        <dbReference type="ARBA" id="ARBA00022741"/>
    </source>
</evidence>
<dbReference type="SMART" id="SM00955">
    <property type="entry name" value="RNB"/>
    <property type="match status" value="1"/>
</dbReference>
<evidence type="ECO:0000313" key="9">
    <source>
        <dbReference type="Ensembl" id="ENSTMTP00000000898.1"/>
    </source>
</evidence>
<dbReference type="InterPro" id="IPR000571">
    <property type="entry name" value="Znf_CCCH"/>
</dbReference>
<reference evidence="9" key="2">
    <citation type="submission" date="2025-09" db="UniProtKB">
        <authorList>
            <consortium name="Ensembl"/>
        </authorList>
    </citation>
    <scope>IDENTIFICATION</scope>
</reference>
<dbReference type="Pfam" id="PF25049">
    <property type="entry name" value="OB_HELZ2"/>
    <property type="match status" value="1"/>
</dbReference>
<proteinExistence type="inferred from homology"/>
<dbReference type="GO" id="GO:0003723">
    <property type="term" value="F:RNA binding"/>
    <property type="evidence" value="ECO:0007669"/>
    <property type="project" value="InterPro"/>
</dbReference>
<sequence>NSSEGCSGIYLLQKRLELCLVCSKCSVRENESTYGRREVEHRCMHEILLAQCRSKRSQLWKKVGRRPGFPNPARYEVCRFYSPGSGCHRHRNQCTFATSKEEAMVWNFEREHELERRVLKAMVLQAQTAGSTKGLPSQEAPSAAGEIRSEFGGQFQEICKLCFYQSPQRISSGGLAGLCEEHGAGKALLVHVVTDGRRKKQYTAIRPWPEFMSQLSYCMFVSRGNPCKHGAQRCNYAHSEVEMAVWEAEQKRGLVRSDLLPTVVTGSENGDKPAQPQVQFYCRACLVTFSSQESFENHCSLVEHAQMVSADTMIQWAHRTPPYGLITFTLCNRGDICEYGERCTKAHSVEELQEWIQRAKTVERNKKSAKRDGLLSYQDRLIAEYKECRNELSEQVDGVVVTCEQPMRVHSEDRKMRYWWKFKVHSQMPLRHVALLKRDPGATFFLAGDGFPRGLTYIRGERLKALPSPQLSCLVEVCMECCTFGVYEQWVVFDFGSRPVLVRKIQAKIGKRELPRHVPAGTEGSRFVNFQRWHSGNRVIVPSVEMTSDEVDLLAKYKAPALSLEFRPGSAANTPITHLNYRERMHDFLFREEEAEQTLIDKLNLQVTVSLTPMLQTLSMGMKFALPGELFAEVPTPCALTPDTNEGYLLSRSVSTAFLAPDPPTDNRVYEVKVESKAITEKSIWLLVPKRCCSELGFQQGTSCKVEIQFQIDRLQFRLWHYAVDQLLDERLILPDVAACSIPHSPTLPLSGNKKQMQAISFITSQATSTRQVPPLLIYGPFGTGKTFTLAMATREIIKQPNTRVLICTHTNSAADIYIREYFHAYVTNGHPRAVPLRIKYTDRSISMTDPVTQLYCCLSPDQRTFRQPTQAEIDRHRIIITTSMLSKNLRVPPGYFTHILIDEAAQMLECEALIPLSYATFETRVVLAGDHMQVTPKLFCLGGEQSADHTLLNRLFQYYQKEKHEVALKSRIIFNENYRSTAGIIEFVSKHFYVSKGNTIHASGNVPPHPELHPLMFCHVPGSTERDMAMTSWYNVAEIMQVIEKVQEMHQKWPDEWGARDLKRICVVSHGMQVNAIRQELRKKHLGEVAVENFENLPGREFRVIIISTVHTKESLLSSASPNMEFFNEARVLNTIMTRAQSQVIVVGDAVALCSYGQCSKVWKRFLQECIEKGSVTPETLTLEQIKQAVSDKQSWIRGSTEQQQLLEEDDSDTDSWTSELDNTNPDDPILQELLDESKNVQVTVSEEGLLNVSSEASAQQNGRLEYVNFSSPTMQEYLRMHPKMYKRCELVKEGFDRASAFAFDDSPPLNIQIKGRVRCGMAFTGDQVLVELLQTSAPEGGTLRPQGRVVGVLTQAERQRAFVCMMDEYDPRVMIPIDHTITKIFVPGLKEKPNVVPIRKLVKGKYQVVRCEKISQEMKRSQLFYVQIISWREGFYYPLGIVTDILPMALTLEEGLKILDLEYGLAKKYPSEVTTELAKITSSKSNPPKENRRDCRGYLTFTVDPPGSKDLDDAISVRDEGNCYEIGIHIADVAGFVPKDSALDMEAKKRGTTYYAPGKEPLCMFPPRISQDLCSLLPQKDRHVISLFVTVDKTTDRVMKGNFTVSTIHSDRQLSYEEAESIIKNHYSGEAKALRFDTLEDCIAVAYHFSRVHRQFRLQEDCYYDRLDEESTPGNRGSHQMIEEFMIMFNSFVAEFLTNKDHTKNVTPLRCQMEPNPQQVAQMKNKYSHIIPLSIHLSHHLGALPAGPAPAGPAPAGQGEFRLLTPLWEHLQSAVDARDVHKMLDLIATDDIHPKLAPIVLEFRRLLSRSYFSRSNSTAQSKAGHYSLHVDSYTWASSPIRRYLDIVVQRHLRSVLCKKPVLYSLEDIEFLCHDFNRKNLRAVTYEKRAHSLQMATRLRCQVLQKIAFVVSVEGIDRFFKALFPLNKETLPDPQVINYRALQLVEQPSFSQERNSMRLTWRRRMYSVASSKEHAPRSSPLRDRHITLFSAQVWEDVLAAIRKEEFESVIALLRQGRATRQRQVGRMERSNCSHYVGLSLELSAGDAVQLQLTTGVHRGFLVPFVQLWSVTPGFDVCLEHTEKPINCFSNYATHASKDKYKNPSDYSRVWQPLSAMESASCAVAENDSIVLQDVKITWDKQRNSKEQLQGTFSLTKSFLEECAIDVDFNHCYLCIRLEGLTLSKLSLSNESTAGGSFVVDPATYTWVAHGLSEESSDNEKLDRSGLKTVNFYIHFMSMETVPAEISQDSARFTVEIIPKMLPDVRKENAIWKLQHASKLAKSIALGREAVKIRSVLNSQTRQPGSLSAPLANDGVSERSQQTLFHPGTGKTVVGVHIVYWFNKLNDERLEKEPSLDNAEKARKCILYCGPSNKSVDVVAEMLLKMKGNLKPLRVYGEALESMEFPYPGSSRHFSRKALRDAKPKPELSEIILHHRIRQPSNPFWRKIRDFDAKVKREEEISEEEVKNLLSDARAHELQLHNVILCTCSAASANSLVDNLNVKQILIDECAMSTEPETLIPLVSYGKAEKVVLLGDHKQLRPVVHNDFCKSLGMETSLFERYRDQAQMLDTQYRMQKDICRFPSQEFYRSKLTTCPELKRPTSALEHRYKSGCPIIFGHIEGKEQSLMVSTEEGNENSRANLEEVEQVVRIAKQLTLDGTIKPVSVAILSPYNAQVSEINKRLTQEGVRGMTVCTIMKSQGSEWKYVILTTVRSCSRSDIDRKPTKSWQKKYLGFVIDPNQVNVAITRAQEGLCIIGNRYLLESNPLWRRLLEHYKQMRCSTLAHDIRVRKKSALH</sequence>
<keyword evidence="10" id="KW-1185">Reference proteome</keyword>
<evidence type="ECO:0000259" key="8">
    <source>
        <dbReference type="PROSITE" id="PS50103"/>
    </source>
</evidence>
<keyword evidence="6" id="KW-0862">Zinc</keyword>
<dbReference type="GO" id="GO:0043139">
    <property type="term" value="F:5'-3' DNA helicase activity"/>
    <property type="evidence" value="ECO:0007669"/>
    <property type="project" value="TreeGrafter"/>
</dbReference>
<keyword evidence="5" id="KW-0067">ATP-binding</keyword>
<dbReference type="InterPro" id="IPR013087">
    <property type="entry name" value="Znf_C2H2_type"/>
</dbReference>
<keyword evidence="4" id="KW-0347">Helicase</keyword>
<dbReference type="GO" id="GO:0016787">
    <property type="term" value="F:hydrolase activity"/>
    <property type="evidence" value="ECO:0007669"/>
    <property type="project" value="UniProtKB-KW"/>
</dbReference>
<dbReference type="InterPro" id="IPR041677">
    <property type="entry name" value="DNA2/NAM7_AAA_11"/>
</dbReference>
<dbReference type="PANTHER" id="PTHR43788">
    <property type="entry name" value="DNA2/NAM7 HELICASE FAMILY MEMBER"/>
    <property type="match status" value="1"/>
</dbReference>
<name>A0A674HYP0_9SAUR</name>
<dbReference type="FunFam" id="3.40.50.300:FF:001313">
    <property type="entry name" value="Helicase with zinc finger domain 2"/>
    <property type="match status" value="1"/>
</dbReference>
<evidence type="ECO:0000256" key="7">
    <source>
        <dbReference type="SAM" id="MobiDB-lite"/>
    </source>
</evidence>
<dbReference type="Proteomes" id="UP000472274">
    <property type="component" value="Unplaced"/>
</dbReference>
<evidence type="ECO:0000256" key="6">
    <source>
        <dbReference type="PROSITE-ProRule" id="PRU00723"/>
    </source>
</evidence>
<dbReference type="Ensembl" id="ENSTMTT00000000922.1">
    <property type="protein sequence ID" value="ENSTMTP00000000898.1"/>
    <property type="gene ID" value="ENSTMTG00000000704.1"/>
</dbReference>
<dbReference type="Pfam" id="PF13086">
    <property type="entry name" value="AAA_11"/>
    <property type="match status" value="3"/>
</dbReference>
<comment type="similarity">
    <text evidence="1">Belongs to the DNA2/NAM7 helicase family.</text>
</comment>
<evidence type="ECO:0000256" key="5">
    <source>
        <dbReference type="ARBA" id="ARBA00022840"/>
    </source>
</evidence>
<organism evidence="9 10">
    <name type="scientific">Terrapene triunguis</name>
    <name type="common">Three-toed box turtle</name>
    <dbReference type="NCBI Taxonomy" id="2587831"/>
    <lineage>
        <taxon>Eukaryota</taxon>
        <taxon>Metazoa</taxon>
        <taxon>Chordata</taxon>
        <taxon>Craniata</taxon>
        <taxon>Vertebrata</taxon>
        <taxon>Euteleostomi</taxon>
        <taxon>Archelosauria</taxon>
        <taxon>Testudinata</taxon>
        <taxon>Testudines</taxon>
        <taxon>Cryptodira</taxon>
        <taxon>Durocryptodira</taxon>
        <taxon>Testudinoidea</taxon>
        <taxon>Emydidae</taxon>
        <taxon>Terrapene</taxon>
    </lineage>
</organism>
<dbReference type="PROSITE" id="PS50103">
    <property type="entry name" value="ZF_C3H1"/>
    <property type="match status" value="1"/>
</dbReference>
<keyword evidence="3" id="KW-0378">Hydrolase</keyword>
<keyword evidence="6" id="KW-0479">Metal-binding</keyword>
<evidence type="ECO:0000256" key="1">
    <source>
        <dbReference type="ARBA" id="ARBA00007913"/>
    </source>
</evidence>
<protein>
    <submittedName>
        <fullName evidence="9">Helicase with zinc finger 2</fullName>
    </submittedName>
</protein>
<feature type="zinc finger region" description="C3H1-type" evidence="6">
    <location>
        <begin position="212"/>
        <end position="241"/>
    </location>
</feature>
<dbReference type="GO" id="GO:0008270">
    <property type="term" value="F:zinc ion binding"/>
    <property type="evidence" value="ECO:0007669"/>
    <property type="project" value="UniProtKB-KW"/>
</dbReference>
<dbReference type="InterPro" id="IPR047187">
    <property type="entry name" value="SF1_C_Upf1"/>
</dbReference>
<dbReference type="InterPro" id="IPR056787">
    <property type="entry name" value="OB_HELZ2"/>
</dbReference>
<dbReference type="PANTHER" id="PTHR43788:SF16">
    <property type="entry name" value="HELICASE WITH ZINC FINGER 2"/>
    <property type="match status" value="1"/>
</dbReference>
<dbReference type="SUPFAM" id="SSF52540">
    <property type="entry name" value="P-loop containing nucleoside triphosphate hydrolases"/>
    <property type="match status" value="2"/>
</dbReference>
<gene>
    <name evidence="9" type="primary">HELZ2</name>
</gene>
<dbReference type="CDD" id="cd18808">
    <property type="entry name" value="SF1_C_Upf1"/>
    <property type="match status" value="2"/>
</dbReference>
<dbReference type="GeneTree" id="ENSGT00940000160694"/>
<dbReference type="SUPFAM" id="SSF50249">
    <property type="entry name" value="Nucleic acid-binding proteins"/>
    <property type="match status" value="2"/>
</dbReference>
<keyword evidence="6" id="KW-0863">Zinc-finger</keyword>
<dbReference type="GO" id="GO:0004540">
    <property type="term" value="F:RNA nuclease activity"/>
    <property type="evidence" value="ECO:0007669"/>
    <property type="project" value="InterPro"/>
</dbReference>
<dbReference type="PROSITE" id="PS00028">
    <property type="entry name" value="ZINC_FINGER_C2H2_1"/>
    <property type="match status" value="1"/>
</dbReference>
<dbReference type="Pfam" id="PF13087">
    <property type="entry name" value="AAA_12"/>
    <property type="match status" value="2"/>
</dbReference>
<feature type="domain" description="C3H1-type" evidence="8">
    <location>
        <begin position="212"/>
        <end position="241"/>
    </location>
</feature>
<reference evidence="9" key="1">
    <citation type="submission" date="2025-08" db="UniProtKB">
        <authorList>
            <consortium name="Ensembl"/>
        </authorList>
    </citation>
    <scope>IDENTIFICATION</scope>
</reference>
<dbReference type="InterPro" id="IPR050534">
    <property type="entry name" value="Coronavir_polyprotein_1ab"/>
</dbReference>
<accession>A0A674HYP0</accession>
<evidence type="ECO:0000313" key="10">
    <source>
        <dbReference type="Proteomes" id="UP000472274"/>
    </source>
</evidence>
<dbReference type="InterPro" id="IPR041679">
    <property type="entry name" value="DNA2/NAM7-like_C"/>
</dbReference>
<dbReference type="Pfam" id="PF00773">
    <property type="entry name" value="RNB"/>
    <property type="match status" value="1"/>
</dbReference>
<feature type="region of interest" description="Disordered" evidence="7">
    <location>
        <begin position="1201"/>
        <end position="1225"/>
    </location>
</feature>
<evidence type="ECO:0000256" key="3">
    <source>
        <dbReference type="ARBA" id="ARBA00022801"/>
    </source>
</evidence>
<dbReference type="InterPro" id="IPR001900">
    <property type="entry name" value="RNase_II/R"/>
</dbReference>
<dbReference type="GO" id="GO:0005524">
    <property type="term" value="F:ATP binding"/>
    <property type="evidence" value="ECO:0007669"/>
    <property type="project" value="UniProtKB-KW"/>
</dbReference>
<keyword evidence="2" id="KW-0547">Nucleotide-binding</keyword>
<evidence type="ECO:0000256" key="4">
    <source>
        <dbReference type="ARBA" id="ARBA00022806"/>
    </source>
</evidence>
<dbReference type="InterPro" id="IPR012340">
    <property type="entry name" value="NA-bd_OB-fold"/>
</dbReference>
<dbReference type="FunFam" id="3.40.50.300:FF:001373">
    <property type="entry name" value="Helicase with zinc finger domain 2"/>
    <property type="match status" value="1"/>
</dbReference>
<dbReference type="InterPro" id="IPR027417">
    <property type="entry name" value="P-loop_NTPase"/>
</dbReference>
<dbReference type="Gene3D" id="3.40.50.300">
    <property type="entry name" value="P-loop containing nucleotide triphosphate hydrolases"/>
    <property type="match status" value="4"/>
</dbReference>